<organism evidence="2 3">
    <name type="scientific">Prauserella salsuginis</name>
    <dbReference type="NCBI Taxonomy" id="387889"/>
    <lineage>
        <taxon>Bacteria</taxon>
        <taxon>Bacillati</taxon>
        <taxon>Actinomycetota</taxon>
        <taxon>Actinomycetes</taxon>
        <taxon>Pseudonocardiales</taxon>
        <taxon>Pseudonocardiaceae</taxon>
        <taxon>Prauserella</taxon>
        <taxon>Prauserella salsuginis group</taxon>
    </lineage>
</organism>
<protein>
    <recommendedName>
        <fullName evidence="4">MarR family transcriptional regulator</fullName>
    </recommendedName>
</protein>
<comment type="caution">
    <text evidence="2">The sequence shown here is derived from an EMBL/GenBank/DDBJ whole genome shotgun (WGS) entry which is preliminary data.</text>
</comment>
<gene>
    <name evidence="2" type="ORF">ACFWGY_04125</name>
</gene>
<feature type="compositionally biased region" description="Low complexity" evidence="1">
    <location>
        <begin position="170"/>
        <end position="187"/>
    </location>
</feature>
<dbReference type="RefSeq" id="WP_258936940.1">
    <property type="nucleotide sequence ID" value="NZ_JANBBF010000010.1"/>
</dbReference>
<evidence type="ECO:0000256" key="1">
    <source>
        <dbReference type="SAM" id="MobiDB-lite"/>
    </source>
</evidence>
<dbReference type="EMBL" id="JBHXCV010000002">
    <property type="protein sequence ID" value="MFD6792499.1"/>
    <property type="molecule type" value="Genomic_DNA"/>
</dbReference>
<feature type="compositionally biased region" description="Basic residues" evidence="1">
    <location>
        <begin position="43"/>
        <end position="53"/>
    </location>
</feature>
<accession>A0ABW6FZX3</accession>
<keyword evidence="3" id="KW-1185">Reference proteome</keyword>
<name>A0ABW6FZX3_9PSEU</name>
<dbReference type="Proteomes" id="UP001598673">
    <property type="component" value="Unassembled WGS sequence"/>
</dbReference>
<feature type="compositionally biased region" description="Low complexity" evidence="1">
    <location>
        <begin position="202"/>
        <end position="241"/>
    </location>
</feature>
<evidence type="ECO:0000313" key="3">
    <source>
        <dbReference type="Proteomes" id="UP001598673"/>
    </source>
</evidence>
<feature type="region of interest" description="Disordered" evidence="1">
    <location>
        <begin position="43"/>
        <end position="67"/>
    </location>
</feature>
<sequence>MTARTHHKPHRGAYVHTRHTFVVDSVLDINARIERPYTCRPQRRMRTGGHTRPGRGMTTNPNNLPREFVMSHNTTTPRHLRVVTNSDPDPAALTAEDKVRAALAANPGTRTGALAKIAGVGRSTAAKILVAWDRDGTAVRTPGDSPQNPDTWTLAPAPDDNTHAAPPVPGDTASSATSTAGASDAPAHVSGRDNTPRDDADTGAPAAATSTPVGADVTGSTDTATPASGATSATPAPSTAPRPRLAKGGLRALVAAYLADHPGESFGPARIGTDLQRSGGAVNNALEKLTAEGYAVKTCLAPKRFALNPGHVGERSATEESE</sequence>
<evidence type="ECO:0000313" key="2">
    <source>
        <dbReference type="EMBL" id="MFD6792499.1"/>
    </source>
</evidence>
<evidence type="ECO:0008006" key="4">
    <source>
        <dbReference type="Google" id="ProtNLM"/>
    </source>
</evidence>
<feature type="compositionally biased region" description="Basic and acidic residues" evidence="1">
    <location>
        <begin position="190"/>
        <end position="200"/>
    </location>
</feature>
<proteinExistence type="predicted"/>
<feature type="region of interest" description="Disordered" evidence="1">
    <location>
        <begin position="137"/>
        <end position="244"/>
    </location>
</feature>
<reference evidence="2 3" key="1">
    <citation type="submission" date="2024-09" db="EMBL/GenBank/DDBJ databases">
        <title>The Natural Products Discovery Center: Release of the First 8490 Sequenced Strains for Exploring Actinobacteria Biosynthetic Diversity.</title>
        <authorList>
            <person name="Kalkreuter E."/>
            <person name="Kautsar S.A."/>
            <person name="Yang D."/>
            <person name="Bader C.D."/>
            <person name="Teijaro C.N."/>
            <person name="Fluegel L."/>
            <person name="Davis C.M."/>
            <person name="Simpson J.R."/>
            <person name="Lauterbach L."/>
            <person name="Steele A.D."/>
            <person name="Gui C."/>
            <person name="Meng S."/>
            <person name="Li G."/>
            <person name="Viehrig K."/>
            <person name="Ye F."/>
            <person name="Su P."/>
            <person name="Kiefer A.F."/>
            <person name="Nichols A."/>
            <person name="Cepeda A.J."/>
            <person name="Yan W."/>
            <person name="Fan B."/>
            <person name="Jiang Y."/>
            <person name="Adhikari A."/>
            <person name="Zheng C.-J."/>
            <person name="Schuster L."/>
            <person name="Cowan T.M."/>
            <person name="Smanski M.J."/>
            <person name="Chevrette M.G."/>
            <person name="De Carvalho L.P.S."/>
            <person name="Shen B."/>
        </authorList>
    </citation>
    <scope>NUCLEOTIDE SEQUENCE [LARGE SCALE GENOMIC DNA]</scope>
    <source>
        <strain evidence="2 3">NPDC060353</strain>
    </source>
</reference>